<keyword evidence="4" id="KW-1185">Reference proteome</keyword>
<evidence type="ECO:0000256" key="2">
    <source>
        <dbReference type="ARBA" id="ARBA00022679"/>
    </source>
</evidence>
<dbReference type="Pfam" id="PF02458">
    <property type="entry name" value="Transferase"/>
    <property type="match status" value="1"/>
</dbReference>
<dbReference type="Proteomes" id="UP001604277">
    <property type="component" value="Unassembled WGS sequence"/>
</dbReference>
<gene>
    <name evidence="3" type="ORF">Fot_13629</name>
</gene>
<evidence type="ECO:0000313" key="4">
    <source>
        <dbReference type="Proteomes" id="UP001604277"/>
    </source>
</evidence>
<comment type="caution">
    <text evidence="3">The sequence shown here is derived from an EMBL/GenBank/DDBJ whole genome shotgun (WGS) entry which is preliminary data.</text>
</comment>
<accession>A0ABD1W410</accession>
<organism evidence="3 4">
    <name type="scientific">Forsythia ovata</name>
    <dbReference type="NCBI Taxonomy" id="205694"/>
    <lineage>
        <taxon>Eukaryota</taxon>
        <taxon>Viridiplantae</taxon>
        <taxon>Streptophyta</taxon>
        <taxon>Embryophyta</taxon>
        <taxon>Tracheophyta</taxon>
        <taxon>Spermatophyta</taxon>
        <taxon>Magnoliopsida</taxon>
        <taxon>eudicotyledons</taxon>
        <taxon>Gunneridae</taxon>
        <taxon>Pentapetalae</taxon>
        <taxon>asterids</taxon>
        <taxon>lamiids</taxon>
        <taxon>Lamiales</taxon>
        <taxon>Oleaceae</taxon>
        <taxon>Forsythieae</taxon>
        <taxon>Forsythia</taxon>
    </lineage>
</organism>
<dbReference type="Gene3D" id="3.30.559.10">
    <property type="entry name" value="Chloramphenicol acetyltransferase-like domain"/>
    <property type="match status" value="2"/>
</dbReference>
<proteinExistence type="inferred from homology"/>
<dbReference type="InterPro" id="IPR023213">
    <property type="entry name" value="CAT-like_dom_sf"/>
</dbReference>
<keyword evidence="2" id="KW-0808">Transferase</keyword>
<protein>
    <submittedName>
        <fullName evidence="3">HXXXD-type acyl-transferase family protein</fullName>
    </submittedName>
</protein>
<evidence type="ECO:0000313" key="3">
    <source>
        <dbReference type="EMBL" id="KAL2544396.1"/>
    </source>
</evidence>
<comment type="similarity">
    <text evidence="1">Belongs to the plant acyltransferase family.</text>
</comment>
<name>A0ABD1W410_9LAMI</name>
<evidence type="ECO:0000256" key="1">
    <source>
        <dbReference type="ARBA" id="ARBA00009861"/>
    </source>
</evidence>
<dbReference type="GO" id="GO:0016740">
    <property type="term" value="F:transferase activity"/>
    <property type="evidence" value="ECO:0007669"/>
    <property type="project" value="UniProtKB-KW"/>
</dbReference>
<dbReference type="InterPro" id="IPR050898">
    <property type="entry name" value="Plant_acyltransferase"/>
</dbReference>
<dbReference type="EMBL" id="JBFOLJ010000004">
    <property type="protein sequence ID" value="KAL2544396.1"/>
    <property type="molecule type" value="Genomic_DNA"/>
</dbReference>
<reference evidence="4" key="1">
    <citation type="submission" date="2024-07" db="EMBL/GenBank/DDBJ databases">
        <title>Two chromosome-level genome assemblies of Korean endemic species Abeliophyllum distichum and Forsythia ovata (Oleaceae).</title>
        <authorList>
            <person name="Jang H."/>
        </authorList>
    </citation>
    <scope>NUCLEOTIDE SEQUENCE [LARGE SCALE GENOMIC DNA]</scope>
</reference>
<dbReference type="PANTHER" id="PTHR31147:SF66">
    <property type="entry name" value="OS05G0315700 PROTEIN"/>
    <property type="match status" value="1"/>
</dbReference>
<sequence length="446" mass="50017">MALSSTLIVRVKRCEPELVVPAKPTPREIKKLSKIDDQEGLRFHFPVMFFYKNSLSMRGKDPVGVIREGVAKTLVYYYPFAGRIVEGPDRTLMVNCSGEGVLFIEADANIMIEQLGDSILPPCPFAEELLHNLPGTKRMFQLMQINVTRFICGGFALGIRINHTMADGYGIMQFVNAITESMKGASAPSILPVWQREQHFNARSPPRITCTHNEYEQIPHYKSSTDNIDSDKLIRTAIFFTPKDIQALRRHLSSKNFRPCSGYYLITACLWKCRTIAFNPPNPDEIVRLSVMMSARGKSGLNLPSGYYGNAFTFPAAVTTARVLCTSPLSYAVHLIQNAKAQISEEYIKSVADLMVIKKRPKYIASWKLIVADLTHLGFDKVDFGWGNPMYGGVPFATSDFSVYTNFNNSKGEDGIAVSLFLPPLAVEKFKYEVKKMTSEPVFSKM</sequence>
<dbReference type="AlphaFoldDB" id="A0ABD1W410"/>
<dbReference type="PANTHER" id="PTHR31147">
    <property type="entry name" value="ACYL TRANSFERASE 4"/>
    <property type="match status" value="1"/>
</dbReference>